<dbReference type="PANTHER" id="PTHR10000">
    <property type="entry name" value="PHOSPHOSERINE PHOSPHATASE"/>
    <property type="match status" value="1"/>
</dbReference>
<protein>
    <submittedName>
        <fullName evidence="1">HAD family phosphatase</fullName>
    </submittedName>
</protein>
<gene>
    <name evidence="1" type="ORF">JK634_00100</name>
</gene>
<dbReference type="NCBIfam" id="TIGR01484">
    <property type="entry name" value="HAD-SF-IIB"/>
    <property type="match status" value="1"/>
</dbReference>
<comment type="caution">
    <text evidence="1">The sequence shown here is derived from an EMBL/GenBank/DDBJ whole genome shotgun (WGS) entry which is preliminary data.</text>
</comment>
<dbReference type="SFLD" id="SFLDG01144">
    <property type="entry name" value="C2.B.4:_PGP_Like"/>
    <property type="match status" value="1"/>
</dbReference>
<dbReference type="NCBIfam" id="TIGR00099">
    <property type="entry name" value="Cof-subfamily"/>
    <property type="match status" value="1"/>
</dbReference>
<dbReference type="InterPro" id="IPR006379">
    <property type="entry name" value="HAD-SF_hydro_IIB"/>
</dbReference>
<accession>A0A937FDX9</accession>
<dbReference type="GO" id="GO:0005829">
    <property type="term" value="C:cytosol"/>
    <property type="evidence" value="ECO:0007669"/>
    <property type="project" value="TreeGrafter"/>
</dbReference>
<organism evidence="1 2">
    <name type="scientific">Clostridium paridis</name>
    <dbReference type="NCBI Taxonomy" id="2803863"/>
    <lineage>
        <taxon>Bacteria</taxon>
        <taxon>Bacillati</taxon>
        <taxon>Bacillota</taxon>
        <taxon>Clostridia</taxon>
        <taxon>Eubacteriales</taxon>
        <taxon>Clostridiaceae</taxon>
        <taxon>Clostridium</taxon>
    </lineage>
</organism>
<name>A0A937FDX9_9CLOT</name>
<dbReference type="Pfam" id="PF08282">
    <property type="entry name" value="Hydrolase_3"/>
    <property type="match status" value="1"/>
</dbReference>
<dbReference type="PROSITE" id="PS01228">
    <property type="entry name" value="COF_1"/>
    <property type="match status" value="1"/>
</dbReference>
<dbReference type="Proteomes" id="UP000623681">
    <property type="component" value="Unassembled WGS sequence"/>
</dbReference>
<dbReference type="GO" id="GO:0000287">
    <property type="term" value="F:magnesium ion binding"/>
    <property type="evidence" value="ECO:0007669"/>
    <property type="project" value="TreeGrafter"/>
</dbReference>
<reference evidence="1" key="1">
    <citation type="submission" date="2021-01" db="EMBL/GenBank/DDBJ databases">
        <title>Genome public.</title>
        <authorList>
            <person name="Liu C."/>
            <person name="Sun Q."/>
        </authorList>
    </citation>
    <scope>NUCLEOTIDE SEQUENCE</scope>
    <source>
        <strain evidence="1">YIM B02565</strain>
    </source>
</reference>
<dbReference type="SUPFAM" id="SSF56784">
    <property type="entry name" value="HAD-like"/>
    <property type="match status" value="1"/>
</dbReference>
<keyword evidence="2" id="KW-1185">Reference proteome</keyword>
<dbReference type="AlphaFoldDB" id="A0A937FDX9"/>
<dbReference type="SFLD" id="SFLDG01140">
    <property type="entry name" value="C2.B:_Phosphomannomutase_and_P"/>
    <property type="match status" value="1"/>
</dbReference>
<dbReference type="Gene3D" id="3.40.50.1000">
    <property type="entry name" value="HAD superfamily/HAD-like"/>
    <property type="match status" value="1"/>
</dbReference>
<dbReference type="GO" id="GO:0016791">
    <property type="term" value="F:phosphatase activity"/>
    <property type="evidence" value="ECO:0007669"/>
    <property type="project" value="TreeGrafter"/>
</dbReference>
<evidence type="ECO:0000313" key="2">
    <source>
        <dbReference type="Proteomes" id="UP000623681"/>
    </source>
</evidence>
<dbReference type="RefSeq" id="WP_202765599.1">
    <property type="nucleotide sequence ID" value="NZ_JAESWA010000001.1"/>
</dbReference>
<dbReference type="CDD" id="cd07516">
    <property type="entry name" value="HAD_Pase"/>
    <property type="match status" value="1"/>
</dbReference>
<dbReference type="InterPro" id="IPR036412">
    <property type="entry name" value="HAD-like_sf"/>
</dbReference>
<dbReference type="SFLD" id="SFLDS00003">
    <property type="entry name" value="Haloacid_Dehalogenase"/>
    <property type="match status" value="1"/>
</dbReference>
<dbReference type="Gene3D" id="3.30.1240.10">
    <property type="match status" value="1"/>
</dbReference>
<proteinExistence type="predicted"/>
<evidence type="ECO:0000313" key="1">
    <source>
        <dbReference type="EMBL" id="MBL4930213.1"/>
    </source>
</evidence>
<sequence length="273" mass="30334">MSYKLVCIDMDGTLLNSKHQVTELNKKAIREAVEKGVKIAITTGRLYTSASLYAELIGVKVAVISSNGTYIREKDEDKVIFKHPLNRDQFNKICDIIEKYNVRTNFNTFNRFITRELPAEDNAYMITNKTAPKHLQVAFGVHENMREVYDIYEGEVLKAIMFPESPELIEKIKMDLIELGGLEVVSSGPDNIEIMAEGTSKGSGVKAFAEILGINRDEIICIGDHENDISMVKYAGLGIAMGNATESLKAVADYITDDNENSGVGKAINKFIL</sequence>
<dbReference type="PANTHER" id="PTHR10000:SF8">
    <property type="entry name" value="HAD SUPERFAMILY HYDROLASE-LIKE, TYPE 3"/>
    <property type="match status" value="1"/>
</dbReference>
<dbReference type="InterPro" id="IPR023214">
    <property type="entry name" value="HAD_sf"/>
</dbReference>
<dbReference type="EMBL" id="JAESWA010000001">
    <property type="protein sequence ID" value="MBL4930213.1"/>
    <property type="molecule type" value="Genomic_DNA"/>
</dbReference>
<dbReference type="InterPro" id="IPR000150">
    <property type="entry name" value="Cof"/>
</dbReference>